<accession>A0A285PA85</accession>
<protein>
    <recommendedName>
        <fullName evidence="2">DUF8115 domain-containing protein</fullName>
    </recommendedName>
</protein>
<dbReference type="InterPro" id="IPR058428">
    <property type="entry name" value="DUF8115"/>
</dbReference>
<dbReference type="EMBL" id="OBEJ01000010">
    <property type="protein sequence ID" value="SNZ18338.1"/>
    <property type="molecule type" value="Genomic_DNA"/>
</dbReference>
<feature type="region of interest" description="Disordered" evidence="1">
    <location>
        <begin position="1"/>
        <end position="27"/>
    </location>
</feature>
<evidence type="ECO:0000313" key="4">
    <source>
        <dbReference type="Proteomes" id="UP000219453"/>
    </source>
</evidence>
<evidence type="ECO:0000313" key="3">
    <source>
        <dbReference type="EMBL" id="SNZ18338.1"/>
    </source>
</evidence>
<dbReference type="OrthoDB" id="202826at2157"/>
<gene>
    <name evidence="3" type="ORF">SAMN06269185_3334</name>
</gene>
<evidence type="ECO:0000256" key="1">
    <source>
        <dbReference type="SAM" id="MobiDB-lite"/>
    </source>
</evidence>
<name>A0A285PA85_NATPI</name>
<sequence length="128" mass="14360">MPEDDDLATLKKQTSHGDRIDEAGAEEETRDFVEDIVSELEAIEAGQQQKTISVWDGHLAAFVRALEENPEQMENVGHALQQRLEMGQEEADRSEILRLALRVGFQEAAPEEFEAVREAVREQATNGL</sequence>
<evidence type="ECO:0000259" key="2">
    <source>
        <dbReference type="Pfam" id="PF26424"/>
    </source>
</evidence>
<dbReference type="Pfam" id="PF26424">
    <property type="entry name" value="DUF8115"/>
    <property type="match status" value="1"/>
</dbReference>
<organism evidence="3 4">
    <name type="scientific">Natronoarchaeum philippinense</name>
    <dbReference type="NCBI Taxonomy" id="558529"/>
    <lineage>
        <taxon>Archaea</taxon>
        <taxon>Methanobacteriati</taxon>
        <taxon>Methanobacteriota</taxon>
        <taxon>Stenosarchaea group</taxon>
        <taxon>Halobacteria</taxon>
        <taxon>Halobacteriales</taxon>
        <taxon>Natronoarchaeaceae</taxon>
    </lineage>
</organism>
<dbReference type="RefSeq" id="WP_097010202.1">
    <property type="nucleotide sequence ID" value="NZ_OBEJ01000010.1"/>
</dbReference>
<dbReference type="Proteomes" id="UP000219453">
    <property type="component" value="Unassembled WGS sequence"/>
</dbReference>
<reference evidence="3 4" key="1">
    <citation type="submission" date="2017-09" db="EMBL/GenBank/DDBJ databases">
        <authorList>
            <person name="Ehlers B."/>
            <person name="Leendertz F.H."/>
        </authorList>
    </citation>
    <scope>NUCLEOTIDE SEQUENCE [LARGE SCALE GENOMIC DNA]</scope>
    <source>
        <strain evidence="3 4">DSM 27208</strain>
    </source>
</reference>
<feature type="domain" description="DUF8115" evidence="2">
    <location>
        <begin position="1"/>
        <end position="126"/>
    </location>
</feature>
<proteinExistence type="predicted"/>
<dbReference type="AlphaFoldDB" id="A0A285PA85"/>
<keyword evidence="4" id="KW-1185">Reference proteome</keyword>